<protein>
    <submittedName>
        <fullName evidence="1">Uncharacterized protein</fullName>
    </submittedName>
</protein>
<accession>A0A0G0GD17</accession>
<sequence length="81" mass="8706">MNAFSEGPSVSGEYSPEILQAAEALAHEMLLKGETGVRKFPFGQRAGDLFLTTDPNLVIGSKTIEVEDQTFYIGLSLAGEN</sequence>
<organism evidence="1 2">
    <name type="scientific">Candidatus Magasanikbacteria bacterium GW2011_GWC2_37_14</name>
    <dbReference type="NCBI Taxonomy" id="1619046"/>
    <lineage>
        <taxon>Bacteria</taxon>
        <taxon>Candidatus Magasanikiibacteriota</taxon>
    </lineage>
</organism>
<dbReference type="STRING" id="1619046.US42_C0004G0016"/>
<evidence type="ECO:0000313" key="2">
    <source>
        <dbReference type="Proteomes" id="UP000034849"/>
    </source>
</evidence>
<dbReference type="EMBL" id="LBSX01000004">
    <property type="protein sequence ID" value="KKQ27877.1"/>
    <property type="molecule type" value="Genomic_DNA"/>
</dbReference>
<dbReference type="AlphaFoldDB" id="A0A0G0GD17"/>
<reference evidence="1 2" key="1">
    <citation type="journal article" date="2015" name="Nature">
        <title>rRNA introns, odd ribosomes, and small enigmatic genomes across a large radiation of phyla.</title>
        <authorList>
            <person name="Brown C.T."/>
            <person name="Hug L.A."/>
            <person name="Thomas B.C."/>
            <person name="Sharon I."/>
            <person name="Castelle C.J."/>
            <person name="Singh A."/>
            <person name="Wilkins M.J."/>
            <person name="Williams K.H."/>
            <person name="Banfield J.F."/>
        </authorList>
    </citation>
    <scope>NUCLEOTIDE SEQUENCE [LARGE SCALE GENOMIC DNA]</scope>
</reference>
<evidence type="ECO:0000313" key="1">
    <source>
        <dbReference type="EMBL" id="KKQ27877.1"/>
    </source>
</evidence>
<comment type="caution">
    <text evidence="1">The sequence shown here is derived from an EMBL/GenBank/DDBJ whole genome shotgun (WGS) entry which is preliminary data.</text>
</comment>
<name>A0A0G0GD17_9BACT</name>
<proteinExistence type="predicted"/>
<gene>
    <name evidence="1" type="ORF">US42_C0004G0016</name>
</gene>
<dbReference type="Proteomes" id="UP000034849">
    <property type="component" value="Unassembled WGS sequence"/>
</dbReference>